<dbReference type="Proteomes" id="UP000384372">
    <property type="component" value="Unassembled WGS sequence"/>
</dbReference>
<dbReference type="SMART" id="SM00240">
    <property type="entry name" value="FHA"/>
    <property type="match status" value="1"/>
</dbReference>
<dbReference type="PROSITE" id="PS50006">
    <property type="entry name" value="FHA_DOMAIN"/>
    <property type="match status" value="1"/>
</dbReference>
<dbReference type="OrthoDB" id="9815925at2"/>
<keyword evidence="3" id="KW-1185">Reference proteome</keyword>
<feature type="domain" description="FHA" evidence="1">
    <location>
        <begin position="103"/>
        <end position="155"/>
    </location>
</feature>
<dbReference type="Pfam" id="PF00498">
    <property type="entry name" value="FHA"/>
    <property type="match status" value="1"/>
</dbReference>
<dbReference type="SUPFAM" id="SSF49879">
    <property type="entry name" value="SMAD/FHA domain"/>
    <property type="match status" value="1"/>
</dbReference>
<proteinExistence type="predicted"/>
<dbReference type="RefSeq" id="WP_158463121.1">
    <property type="nucleotide sequence ID" value="NZ_VZAD01000042.1"/>
</dbReference>
<evidence type="ECO:0000259" key="1">
    <source>
        <dbReference type="PROSITE" id="PS50006"/>
    </source>
</evidence>
<protein>
    <submittedName>
        <fullName evidence="2">FHA domain-containing protein</fullName>
    </submittedName>
</protein>
<organism evidence="2 3">
    <name type="scientific">Segatella copri</name>
    <dbReference type="NCBI Taxonomy" id="165179"/>
    <lineage>
        <taxon>Bacteria</taxon>
        <taxon>Pseudomonadati</taxon>
        <taxon>Bacteroidota</taxon>
        <taxon>Bacteroidia</taxon>
        <taxon>Bacteroidales</taxon>
        <taxon>Prevotellaceae</taxon>
        <taxon>Segatella</taxon>
    </lineage>
</organism>
<reference evidence="2 3" key="1">
    <citation type="submission" date="2019-09" db="EMBL/GenBank/DDBJ databases">
        <title>Distinct polysaccharide growth profiles of human intestinal Prevotella copri isolates.</title>
        <authorList>
            <person name="Fehlner-Peach H."/>
            <person name="Magnabosco C."/>
            <person name="Raghavan V."/>
            <person name="Scher J.U."/>
            <person name="Tett A."/>
            <person name="Cox L.M."/>
            <person name="Gottsegen C."/>
            <person name="Watters A."/>
            <person name="Wiltshire- Gordon J.D."/>
            <person name="Segata N."/>
            <person name="Bonneau R."/>
            <person name="Littman D.R."/>
        </authorList>
    </citation>
    <scope>NUCLEOTIDE SEQUENCE [LARGE SCALE GENOMIC DNA]</scope>
    <source>
        <strain evidence="3">iAQ1173</strain>
    </source>
</reference>
<name>A0A6A7WAE3_9BACT</name>
<dbReference type="CDD" id="cd00060">
    <property type="entry name" value="FHA"/>
    <property type="match status" value="1"/>
</dbReference>
<dbReference type="Gene3D" id="2.60.200.20">
    <property type="match status" value="1"/>
</dbReference>
<dbReference type="AlphaFoldDB" id="A0A6A7WAE3"/>
<comment type="caution">
    <text evidence="2">The sequence shown here is derived from an EMBL/GenBank/DDBJ whole genome shotgun (WGS) entry which is preliminary data.</text>
</comment>
<evidence type="ECO:0000313" key="3">
    <source>
        <dbReference type="Proteomes" id="UP000384372"/>
    </source>
</evidence>
<dbReference type="EMBL" id="VZAD01000042">
    <property type="protein sequence ID" value="MQP11361.1"/>
    <property type="molecule type" value="Genomic_DNA"/>
</dbReference>
<sequence>MAKCYKCGADIDSDSLFCDQCGQVQYVCPNCHIVGKGPGKCCGKCGSKLVEATKRESVVQEVVQQDTTSAYSNTVASPTPSVQQPTCLFCRAENIKLPLLDGGVIGRTNGNYVSALSKCIYISGTHARLRKLSDSRWEITDLGSRNGTKVNGMPCSPVGTFCMGDLVRIASYYDFMVE</sequence>
<evidence type="ECO:0000313" key="2">
    <source>
        <dbReference type="EMBL" id="MQP11361.1"/>
    </source>
</evidence>
<dbReference type="InterPro" id="IPR008984">
    <property type="entry name" value="SMAD_FHA_dom_sf"/>
</dbReference>
<accession>A0A6A7WAE3</accession>
<gene>
    <name evidence="2" type="ORF">F7D20_05140</name>
</gene>
<dbReference type="InterPro" id="IPR000253">
    <property type="entry name" value="FHA_dom"/>
</dbReference>